<evidence type="ECO:0000256" key="3">
    <source>
        <dbReference type="ARBA" id="ARBA00022691"/>
    </source>
</evidence>
<dbReference type="PROSITE" id="PS00094">
    <property type="entry name" value="C5_MTASE_1"/>
    <property type="match status" value="1"/>
</dbReference>
<dbReference type="SUPFAM" id="SSF55874">
    <property type="entry name" value="ATPase domain of HSP90 chaperone/DNA topoisomerase II/histidine kinase"/>
    <property type="match status" value="1"/>
</dbReference>
<dbReference type="InterPro" id="IPR029063">
    <property type="entry name" value="SAM-dependent_MTases_sf"/>
</dbReference>
<organism evidence="7 8">
    <name type="scientific">Cymbomonas tetramitiformis</name>
    <dbReference type="NCBI Taxonomy" id="36881"/>
    <lineage>
        <taxon>Eukaryota</taxon>
        <taxon>Viridiplantae</taxon>
        <taxon>Chlorophyta</taxon>
        <taxon>Pyramimonadophyceae</taxon>
        <taxon>Pyramimonadales</taxon>
        <taxon>Pyramimonadaceae</taxon>
        <taxon>Cymbomonas</taxon>
    </lineage>
</organism>
<dbReference type="GO" id="GO:0032259">
    <property type="term" value="P:methylation"/>
    <property type="evidence" value="ECO:0007669"/>
    <property type="project" value="UniProtKB-KW"/>
</dbReference>
<feature type="region of interest" description="Disordered" evidence="5">
    <location>
        <begin position="1728"/>
        <end position="1771"/>
    </location>
</feature>
<accession>A0AAE0C4T3</accession>
<evidence type="ECO:0000256" key="1">
    <source>
        <dbReference type="ARBA" id="ARBA00022603"/>
    </source>
</evidence>
<dbReference type="Pfam" id="PF00145">
    <property type="entry name" value="DNA_methylase"/>
    <property type="match status" value="1"/>
</dbReference>
<name>A0AAE0C4T3_9CHLO</name>
<dbReference type="Proteomes" id="UP001190700">
    <property type="component" value="Unassembled WGS sequence"/>
</dbReference>
<comment type="caution">
    <text evidence="7">The sequence shown here is derived from an EMBL/GenBank/DDBJ whole genome shotgun (WGS) entry which is preliminary data.</text>
</comment>
<evidence type="ECO:0000313" key="8">
    <source>
        <dbReference type="Proteomes" id="UP001190700"/>
    </source>
</evidence>
<comment type="similarity">
    <text evidence="4">Belongs to the class I-like SAM-binding methyltransferase superfamily. C5-methyltransferase family.</text>
</comment>
<feature type="active site" evidence="4">
    <location>
        <position position="2406"/>
    </location>
</feature>
<feature type="region of interest" description="Disordered" evidence="5">
    <location>
        <begin position="2078"/>
        <end position="2127"/>
    </location>
</feature>
<evidence type="ECO:0000256" key="5">
    <source>
        <dbReference type="SAM" id="MobiDB-lite"/>
    </source>
</evidence>
<dbReference type="InterPro" id="IPR052957">
    <property type="entry name" value="Auxin_embryo_med"/>
</dbReference>
<protein>
    <recommendedName>
        <fullName evidence="6">Sacsin/Nov domain-containing protein</fullName>
    </recommendedName>
</protein>
<dbReference type="Gene3D" id="3.40.50.150">
    <property type="entry name" value="Vaccinia Virus protein VP39"/>
    <property type="match status" value="1"/>
</dbReference>
<evidence type="ECO:0000259" key="6">
    <source>
        <dbReference type="Pfam" id="PF25794"/>
    </source>
</evidence>
<dbReference type="PANTHER" id="PTHR32387:SF3">
    <property type="entry name" value="ATP_DNA BINDING PROTEIN"/>
    <property type="match status" value="1"/>
</dbReference>
<dbReference type="EMBL" id="LGRX02028102">
    <property type="protein sequence ID" value="KAK3248417.1"/>
    <property type="molecule type" value="Genomic_DNA"/>
</dbReference>
<feature type="region of interest" description="Disordered" evidence="5">
    <location>
        <begin position="1658"/>
        <end position="1698"/>
    </location>
</feature>
<keyword evidence="1 4" id="KW-0489">Methyltransferase</keyword>
<feature type="compositionally biased region" description="Acidic residues" evidence="5">
    <location>
        <begin position="2091"/>
        <end position="2115"/>
    </location>
</feature>
<dbReference type="Pfam" id="PF25794">
    <property type="entry name" value="SACS"/>
    <property type="match status" value="1"/>
</dbReference>
<feature type="region of interest" description="Disordered" evidence="5">
    <location>
        <begin position="1484"/>
        <end position="1539"/>
    </location>
</feature>
<dbReference type="InterPro" id="IPR058210">
    <property type="entry name" value="SACS/Nov_dom"/>
</dbReference>
<proteinExistence type="inferred from homology"/>
<dbReference type="PROSITE" id="PS51679">
    <property type="entry name" value="SAM_MT_C5"/>
    <property type="match status" value="1"/>
</dbReference>
<dbReference type="Gene3D" id="3.30.565.10">
    <property type="entry name" value="Histidine kinase-like ATPase, C-terminal domain"/>
    <property type="match status" value="1"/>
</dbReference>
<dbReference type="GO" id="GO:0008168">
    <property type="term" value="F:methyltransferase activity"/>
    <property type="evidence" value="ECO:0007669"/>
    <property type="project" value="UniProtKB-KW"/>
</dbReference>
<dbReference type="SUPFAM" id="SSF53335">
    <property type="entry name" value="S-adenosyl-L-methionine-dependent methyltransferases"/>
    <property type="match status" value="1"/>
</dbReference>
<gene>
    <name evidence="7" type="ORF">CYMTET_42118</name>
</gene>
<feature type="compositionally biased region" description="Low complexity" evidence="5">
    <location>
        <begin position="1733"/>
        <end position="1750"/>
    </location>
</feature>
<dbReference type="InterPro" id="IPR018117">
    <property type="entry name" value="C5_DNA_meth_AS"/>
</dbReference>
<evidence type="ECO:0000313" key="7">
    <source>
        <dbReference type="EMBL" id="KAK3248417.1"/>
    </source>
</evidence>
<keyword evidence="3 4" id="KW-0949">S-adenosyl-L-methionine</keyword>
<evidence type="ECO:0000256" key="4">
    <source>
        <dbReference type="PROSITE-ProRule" id="PRU01016"/>
    </source>
</evidence>
<dbReference type="InterPro" id="IPR036890">
    <property type="entry name" value="HATPase_C_sf"/>
</dbReference>
<keyword evidence="2 4" id="KW-0808">Transferase</keyword>
<reference evidence="7 8" key="1">
    <citation type="journal article" date="2015" name="Genome Biol. Evol.">
        <title>Comparative Genomics of a Bacterivorous Green Alga Reveals Evolutionary Causalities and Consequences of Phago-Mixotrophic Mode of Nutrition.</title>
        <authorList>
            <person name="Burns J.A."/>
            <person name="Paasch A."/>
            <person name="Narechania A."/>
            <person name="Kim E."/>
        </authorList>
    </citation>
    <scope>NUCLEOTIDE SEQUENCE [LARGE SCALE GENOMIC DNA]</scope>
    <source>
        <strain evidence="7 8">PLY_AMNH</strain>
    </source>
</reference>
<dbReference type="InterPro" id="IPR001525">
    <property type="entry name" value="C5_MeTfrase"/>
</dbReference>
<keyword evidence="8" id="KW-1185">Reference proteome</keyword>
<feature type="domain" description="Sacsin/Nov" evidence="6">
    <location>
        <begin position="45"/>
        <end position="154"/>
    </location>
</feature>
<feature type="region of interest" description="Disordered" evidence="5">
    <location>
        <begin position="502"/>
        <end position="521"/>
    </location>
</feature>
<sequence>MSSSAPKQHIEGIRAQMVESKGMRFHRDVQNSCQFIGQELGGDTTQFLMELTQNAEDNHYGGAGAQPTLELQLLAEDPTKHPGCTGAVLTYNNERGFRREDIESICHIGESSKKNVVRQWDAHEGGRGYIGEKGIGFKSVFKISPCPHIFSRNNDGAYDFKFHKDPDEEVGVGFVVPKWVDVVPKQVQLVLQPDVDSKTRKKTNREKGKGSTKGKETGTAILLPLEDGKFPIVESRLKSTPPEFILFLRKLKALKVTTQHSRALAGGGARATVLVDVEQHPDLHTKECDPPCHLGGCSLLIRTETLQALPDQEICTLVHKSLQNKKSATTRFWKGQITFEVPETIQEEKRTYSRATVEIAFALDQDTKGLCCDLYAYLPTKQRTGLPFLVNADFILDSRRESLKNDCGWNDWLLEDCTSQAFVETFEAMLAAPGYRSHALGFLPVEKLQGEYARFDCIVLESWELARQMRCVLNIASELVKPEDALVYSKDFMDLLEAVSASPSRTSRDPPADEAAQSRSTAVTLELHSSKARGASTKSDHLAQMMEEMESKLQKIVPSLVSGEWQVAYPVQLRRVLRVPECTSMGMKLLTALGPEGLSPEQLCEVYGYLNENNTKVDSLPLVRLQGRSKLWSWNNVATCGVFFKEDFTSELPPIPEVKDSIFFLDEELEACVQKHPAARAYLVRQGIRPMQLSNLCTALKKKLQGDFNGPGKRQGCVASCVDLLWWYWVKMPENNGRQIDRQMIPIILKAPCGVYTMMRPADKKTILLLPKESWKHPELYDLLDMESQYMLAPEYISQGPQDAKALLRVLLGAIDGRAYIPEQYSLDAHLVLKTAAKKCLDRLRDLLLNEDSSVAVIKAQVATMSLEKEDFLKMAETVYGRRAAGPVEDDIRFLQFLQEEYRNFMEVAMIEAHESLSRLGTEKKKKMNVTGIYDFRSHPGFTFLYGSVPKSNEEMQIFVDWLSHSLRRKPNDWLHGTASLTMTNTLKKSPRSMTFETVASHALRGGAWMPTTCYKDSVPPAATLPPPPDASVKTKHIWIRDIKVPKNVAEKLALPLNWSADSGLCQYLKALRWSNVEPTFDHMVELYALMRDALAKAKHRGEATLKAEFACGKLIAVCTERGSKAACDWIAVKDAVWKEEKELLGDADLGDADKVVCMSDAGYAEHGGLRAFFMGIGVSEGLSPVQVLEKWADDALEYICSEALCKLFTRIVQIHTSMTSCDSPAGLMELQNAWNSLRGSRGSWVLNQDEELIRSQRAIFPDNSLMNRVLQSDLGTRYQMVLIPPRSEAPISEVQKVYRHLGVRMLSEVGTCNVTNLVPTDRSQTTNESVIQLLTRNRRRAIFEKWYDACGYKHKERTTNMKALLVTRTEVVRSFEVQVEVYTPDVFLKATTCAEKLFWRCGGKEPPTLYVRVDPDSDGWKQIHDTCADQISSLIADDSIRAQMREAIVAVFASPELHDEDFEELPKDYERMWTDSLTNYQAGAAKGGDGKEMDMNSASSDDDAASDGKQMVESSDEEQGAVVDTHGVSSDDEGHACDADVATRSTPDVLRSEVAAATLICPMLEDDDDVGDNDRMVEDNNVEELVLNHPALPGVQASRVAIVDEPVVKASAQRRGLRQSSKRRANVEAVGARKAAKKGVGALLGEPASVSVLALEESTPRSHPGEGGHIMQSSAADPGSPSGKGQRTLPAARWGQKAEEPALHSVVVDDLNAGLAHVSSCARKRRLGSDAGLNPDGLPLGSLPDPAADSSQVRQVGGIEQQHQPQRKPDCQVNIPLEVTSTSVHVSWKLSANVEHRVEVSEVVREAERPGRRPVARVAPNITNTEAGSPAVRDAQWRIVKNAPPPGRPLGTHRCTISDLKPFTQYLLRIGFVSREVEPIGARHAVEARAVVDLAPGHAPPAMGWTSPVPFCTLMSAPVVQDMEAVRSECPSPNVLQIHVWAAADVAKVQVAISTAPLFLAFRTVSDVPLQAIDASLRGSESSPPGGITRLCKLTITPEMLGIAPAVCKWRRIHVKIRGVVQGTRLTTQQTQGEWSDLATVIVRRNELASLELHSWYSSRDCDAVFESKLAANLSEGSELQAGTRNERPIEEEEREERVEGEEGDGDPHDDDDDWLMRSPPDDAMRYPGKQIPWINKLRFSDGDFVHIPGNGARGIRCMVVRVYSSKTGGAPFLIVDRKYARQADLEYHTSDDRNELVGELLLKRVRIPLQAEMRHCHVVHRRCGDYGAKEVSTLAASRLEQFHCRFFYNNGSLEDALLLHQAHPQPPEAASTHARRTELTRSRAAAMERTTNFVSPRTIAATTTRVLPVAAPPPLASCVGADLPVAGDLFCGCGGWSTGLLDAGIKVGWGVDLNADAAMTWRTSHPSGVHYLEDIELWLQRIQRGEDGCPCPGGTDILVGSPPCQGFSAANMQGSVRNDTRNRARLHLQSRAVAILRPRLVVTENVTGLLNSKHRDTLMRFISELLKIGYQVRIIKTIPDSMRISGSLTSQYTQVGNSVPCKLGEAVGREQLKVLRSAQEDESHDV</sequence>
<dbReference type="PANTHER" id="PTHR32387">
    <property type="entry name" value="WU:FJ29H11"/>
    <property type="match status" value="1"/>
</dbReference>
<evidence type="ECO:0000256" key="2">
    <source>
        <dbReference type="ARBA" id="ARBA00022679"/>
    </source>
</evidence>
<feature type="region of interest" description="Disordered" evidence="5">
    <location>
        <begin position="194"/>
        <end position="216"/>
    </location>
</feature>
<feature type="compositionally biased region" description="Basic and acidic residues" evidence="5">
    <location>
        <begin position="205"/>
        <end position="216"/>
    </location>
</feature>